<dbReference type="InterPro" id="IPR038277">
    <property type="entry name" value="UreF_sf"/>
</dbReference>
<dbReference type="Pfam" id="PF01730">
    <property type="entry name" value="UreF"/>
    <property type="match status" value="1"/>
</dbReference>
<accession>U4LQZ3</accession>
<name>U4LQZ3_PYROM</name>
<evidence type="ECO:0000256" key="3">
    <source>
        <dbReference type="ARBA" id="ARBA00046339"/>
    </source>
</evidence>
<dbReference type="HAMAP" id="MF_01385">
    <property type="entry name" value="UreF"/>
    <property type="match status" value="1"/>
</dbReference>
<evidence type="ECO:0000313" key="4">
    <source>
        <dbReference type="EMBL" id="CCX34606.1"/>
    </source>
</evidence>
<dbReference type="GO" id="GO:0016151">
    <property type="term" value="F:nickel cation binding"/>
    <property type="evidence" value="ECO:0007669"/>
    <property type="project" value="InterPro"/>
</dbReference>
<dbReference type="Gene3D" id="1.10.4190.10">
    <property type="entry name" value="Urease accessory protein UreF"/>
    <property type="match status" value="1"/>
</dbReference>
<evidence type="ECO:0000256" key="1">
    <source>
        <dbReference type="ARBA" id="ARBA00022988"/>
    </source>
</evidence>
<dbReference type="STRING" id="1076935.U4LQZ3"/>
<dbReference type="PANTHER" id="PTHR33620:SF1">
    <property type="entry name" value="UREASE ACCESSORY PROTEIN F"/>
    <property type="match status" value="1"/>
</dbReference>
<comment type="similarity">
    <text evidence="3">Belongs to the UreF family.</text>
</comment>
<dbReference type="EMBL" id="HF936572">
    <property type="protein sequence ID" value="CCX34606.1"/>
    <property type="molecule type" value="Genomic_DNA"/>
</dbReference>
<dbReference type="Proteomes" id="UP000018144">
    <property type="component" value="Unassembled WGS sequence"/>
</dbReference>
<evidence type="ECO:0000256" key="2">
    <source>
        <dbReference type="ARBA" id="ARBA00023186"/>
    </source>
</evidence>
<keyword evidence="5" id="KW-1185">Reference proteome</keyword>
<dbReference type="eggNOG" id="ENOG502REVQ">
    <property type="taxonomic scope" value="Eukaryota"/>
</dbReference>
<organism evidence="4 5">
    <name type="scientific">Pyronema omphalodes (strain CBS 100304)</name>
    <name type="common">Pyronema confluens</name>
    <dbReference type="NCBI Taxonomy" id="1076935"/>
    <lineage>
        <taxon>Eukaryota</taxon>
        <taxon>Fungi</taxon>
        <taxon>Dikarya</taxon>
        <taxon>Ascomycota</taxon>
        <taxon>Pezizomycotina</taxon>
        <taxon>Pezizomycetes</taxon>
        <taxon>Pezizales</taxon>
        <taxon>Pyronemataceae</taxon>
        <taxon>Pyronema</taxon>
    </lineage>
</organism>
<keyword evidence="1" id="KW-0996">Nickel insertion</keyword>
<protein>
    <submittedName>
        <fullName evidence="4">Similar to Uncharacterized urease accessory protein UreF-like acc. no. O14016</fullName>
    </submittedName>
</protein>
<proteinExistence type="inferred from homology"/>
<dbReference type="PANTHER" id="PTHR33620">
    <property type="entry name" value="UREASE ACCESSORY PROTEIN F"/>
    <property type="match status" value="1"/>
</dbReference>
<dbReference type="OMA" id="WVGRHEK"/>
<keyword evidence="2" id="KW-0143">Chaperone</keyword>
<gene>
    <name evidence="4" type="ORF">PCON_04000</name>
</gene>
<evidence type="ECO:0000313" key="5">
    <source>
        <dbReference type="Proteomes" id="UP000018144"/>
    </source>
</evidence>
<sequence length="245" mass="26190">MSTSLHPLLLLSDSALPLGSFAFSSSLESFLAHASHGSNPHLQSHQRAPARELVSTFLAYSLLSVSTTVLPFVTAAYNSPDKAAELDDELDASTLCPVAKRASVSQGRALVGVWEKSLVALCPSIELQACVKAYKAAFRKPGEAQGHLPVAWGLICRAAGLGLADVQYIFVLNHAKAVLSAAVRLGAIGPYESQKILAGEETRRLLMEAVERGGRLGTEEVGQTVPAVDLWQGRHELLYSRVFNS</sequence>
<dbReference type="InterPro" id="IPR002639">
    <property type="entry name" value="UreF"/>
</dbReference>
<reference evidence="4 5" key="1">
    <citation type="journal article" date="2013" name="PLoS Genet.">
        <title>The genome and development-dependent transcriptomes of Pyronema confluens: a window into fungal evolution.</title>
        <authorList>
            <person name="Traeger S."/>
            <person name="Altegoer F."/>
            <person name="Freitag M."/>
            <person name="Gabaldon T."/>
            <person name="Kempken F."/>
            <person name="Kumar A."/>
            <person name="Marcet-Houben M."/>
            <person name="Poggeler S."/>
            <person name="Stajich J.E."/>
            <person name="Nowrousian M."/>
        </authorList>
    </citation>
    <scope>NUCLEOTIDE SEQUENCE [LARGE SCALE GENOMIC DNA]</scope>
    <source>
        <strain evidence="5">CBS 100304</strain>
        <tissue evidence="4">Vegetative mycelium</tissue>
    </source>
</reference>
<dbReference type="OrthoDB" id="2550922at2759"/>
<dbReference type="AlphaFoldDB" id="U4LQZ3"/>
<dbReference type="PIRSF" id="PIRSF009467">
    <property type="entry name" value="Ureas_acces_UreF"/>
    <property type="match status" value="1"/>
</dbReference>